<feature type="region of interest" description="Disordered" evidence="1">
    <location>
        <begin position="842"/>
        <end position="868"/>
    </location>
</feature>
<feature type="compositionally biased region" description="Basic and acidic residues" evidence="1">
    <location>
        <begin position="646"/>
        <end position="657"/>
    </location>
</feature>
<accession>A0A4U7B9I3</accession>
<feature type="compositionally biased region" description="Basic and acidic residues" evidence="1">
    <location>
        <begin position="985"/>
        <end position="1006"/>
    </location>
</feature>
<feature type="region of interest" description="Disordered" evidence="1">
    <location>
        <begin position="626"/>
        <end position="674"/>
    </location>
</feature>
<evidence type="ECO:0000256" key="1">
    <source>
        <dbReference type="SAM" id="MobiDB-lite"/>
    </source>
</evidence>
<feature type="compositionally biased region" description="Polar residues" evidence="1">
    <location>
        <begin position="726"/>
        <end position="735"/>
    </location>
</feature>
<evidence type="ECO:0000313" key="3">
    <source>
        <dbReference type="Proteomes" id="UP000308133"/>
    </source>
</evidence>
<feature type="region of interest" description="Disordered" evidence="1">
    <location>
        <begin position="1079"/>
        <end position="1101"/>
    </location>
</feature>
<feature type="region of interest" description="Disordered" evidence="1">
    <location>
        <begin position="1455"/>
        <end position="1486"/>
    </location>
</feature>
<feature type="region of interest" description="Disordered" evidence="1">
    <location>
        <begin position="717"/>
        <end position="825"/>
    </location>
</feature>
<evidence type="ECO:0000313" key="2">
    <source>
        <dbReference type="EMBL" id="TKX26250.1"/>
    </source>
</evidence>
<dbReference type="Proteomes" id="UP000308133">
    <property type="component" value="Unassembled WGS sequence"/>
</dbReference>
<comment type="caution">
    <text evidence="2">The sequence shown here is derived from an EMBL/GenBank/DDBJ whole genome shotgun (WGS) entry which is preliminary data.</text>
</comment>
<feature type="region of interest" description="Disordered" evidence="1">
    <location>
        <begin position="45"/>
        <end position="84"/>
    </location>
</feature>
<feature type="compositionally biased region" description="Basic and acidic residues" evidence="1">
    <location>
        <begin position="1455"/>
        <end position="1466"/>
    </location>
</feature>
<feature type="compositionally biased region" description="Polar residues" evidence="1">
    <location>
        <begin position="1469"/>
        <end position="1486"/>
    </location>
</feature>
<name>A0A4U7B9I3_9PEZI</name>
<protein>
    <submittedName>
        <fullName evidence="2">Uncharacterized protein</fullName>
    </submittedName>
</protein>
<organism evidence="2 3">
    <name type="scientific">Elsinoe australis</name>
    <dbReference type="NCBI Taxonomy" id="40998"/>
    <lineage>
        <taxon>Eukaryota</taxon>
        <taxon>Fungi</taxon>
        <taxon>Dikarya</taxon>
        <taxon>Ascomycota</taxon>
        <taxon>Pezizomycotina</taxon>
        <taxon>Dothideomycetes</taxon>
        <taxon>Dothideomycetidae</taxon>
        <taxon>Myriangiales</taxon>
        <taxon>Elsinoaceae</taxon>
        <taxon>Elsinoe</taxon>
    </lineage>
</organism>
<feature type="compositionally biased region" description="Basic and acidic residues" evidence="1">
    <location>
        <begin position="768"/>
        <end position="778"/>
    </location>
</feature>
<feature type="region of interest" description="Disordered" evidence="1">
    <location>
        <begin position="1157"/>
        <end position="1182"/>
    </location>
</feature>
<reference evidence="2 3" key="1">
    <citation type="submission" date="2018-02" db="EMBL/GenBank/DDBJ databases">
        <title>Draft genome sequences of Elsinoe sp., causing black scab on jojoba.</title>
        <authorList>
            <person name="Stodart B."/>
            <person name="Jeffress S."/>
            <person name="Ash G."/>
            <person name="Arun Chinnappa K."/>
        </authorList>
    </citation>
    <scope>NUCLEOTIDE SEQUENCE [LARGE SCALE GENOMIC DNA]</scope>
    <source>
        <strain evidence="2 3">Hillstone_2</strain>
    </source>
</reference>
<feature type="compositionally biased region" description="Polar residues" evidence="1">
    <location>
        <begin position="798"/>
        <end position="807"/>
    </location>
</feature>
<feature type="compositionally biased region" description="Polar residues" evidence="1">
    <location>
        <begin position="628"/>
        <end position="642"/>
    </location>
</feature>
<feature type="region of interest" description="Disordered" evidence="1">
    <location>
        <begin position="929"/>
        <end position="1012"/>
    </location>
</feature>
<feature type="compositionally biased region" description="Low complexity" evidence="1">
    <location>
        <begin position="1520"/>
        <end position="1541"/>
    </location>
</feature>
<feature type="compositionally biased region" description="Polar residues" evidence="1">
    <location>
        <begin position="62"/>
        <end position="78"/>
    </location>
</feature>
<sequence>MSDDDKEANPNSVALQRLDHLEVSLKAPTENDAFADSVLQAWKHRSSKLTRNPSSHPRESHTTGLGDSDNTQGSSGTRNYDKHQVDLNENQLLARVEKEIIESIPDGLEEFSRLWQHGRWEEARFYFKTTLEEHDHLFFVAAEYCNMLLSQGTFTDLELFASKTLEIWSNTDDEGLEAHNVQLMKLYKAIALLQTRGLLKDAVSEARRSHIFWVWPHYNGVGDTHLQIMCLRDRIIEFALRNSDMVDIAELQCNLPRDSDSGEMELFTTHVEEAIRAGKLREANYMFSAGFRHTSLEDLLVSLDGIIHALDVVLRNGGHADLFDVAELLLSFMAACVELLTLSPNLLLSEADEAVDFCVQLVRRIVDRIEQIGDERPKRLEQRAMLAKVDMLLARRALSGPEQDTDILDVWSNVSQHFDEHDHSLFLEKCWRLLPVEGPSRTLHVLSKHLLRTVTLTGNVTEACALLNNVAKRLFERKTNGDSRNSFFFLMKLLQDRMSDGGEMKTFKVPRINTEMMLSLEAVIGSTDFYGTLGGSSIQSRSYASVLPERPDATSLATNFGLVPELQSSVAARAVEGIYSPDVNSHRQGSMPSIEMRGFKDQGYEDESFDPMRMQEDKIRRGALIEWQNDSTGNESEAQQRTRSIHASDHRSQDRSHFKATGKQPLAPSVEEVEDEALHVDHGNVPDHSYRHGQDTIDADLSTLDLSVADGVEAQKSWRTADEDASQSTLGFEQQNHSKSDSRGRTRASKFQHRTEVLPAKRPRRTERKNVAFERTANDFDEEDGRRRVPSRPKSVPGGNSRQAKSTDGSHYRFPELGDDRDTKRRIDYGDMMVVDRRSRALRKKRSNSEEDRFFEDEQSAQDFGSDTAEDIERGRKASAKILARRLRSRRTDANSRTAHVIHDPAVQHQAQGFRKSRMAGSLSMPVTDTLAEGMDPEDTFSRPQLPSRNTGEAPYNRPIDASHPLGTQRPSEQGERLFTNTNEDSSRLDHERFEEAEPPKHEDTRRSRRSTTHKVSYPYYVTYNYYGQERPVEPYIYDRYHQSQYYPSYYQPAHNPYHSSYVPDPYYASSYEGLNNSRTSVPQLEYHPTPNAPKYKPYSPADYPPPPSVTLEDVDDELDHDKHFSPADVTSEWIVKDLAGQATSSKLQQLFDKAEPSLISKQTRPPDAPPSLPNAALDENGDLEATPSTALVKIIEQPSSGQVSVYRIDPSSLARVVVIDDNPGVRSRTDHFATNITAQAEKQQAWKKTQSETMEDEQKVDQLSGLAIVTPHSDTHGNVDGQDSHVTRKMKPAVVEHEAQFLRGSAKPNRMYAARVEDAAVDDHLTELQAVISNVAPVETKENMTRGTPMRPASEDSTISIPRDGEFPVAEMPVPLPSLSPPTAEELELLADVERTGLELIAAIERAELELHEGNSQSKFDMDNNDVTSKSRLRAFAKRLLRKIGRHEADIIDDDRAYDGGHGEENSDAATTDDMTSVRHSSSSWTRHRGLRKRLFNLASKLKGRHTVHDSDDDEIEESTSQSQHTSFDTQSTVDTSSQSSSISLLGRKEAILYSSLHWLFSKYRKFRNKASVSFDASSGSSSGVSASDPQPYYREPSCFPTAPLLGCPFLSQDEYRMYYPHLRVRFCNSQSYIPSMYD</sequence>
<feature type="compositionally biased region" description="Polar residues" evidence="1">
    <location>
        <begin position="942"/>
        <end position="951"/>
    </location>
</feature>
<feature type="region of interest" description="Disordered" evidence="1">
    <location>
        <begin position="1507"/>
        <end position="1541"/>
    </location>
</feature>
<feature type="compositionally biased region" description="Basic and acidic residues" evidence="1">
    <location>
        <begin position="808"/>
        <end position="825"/>
    </location>
</feature>
<gene>
    <name evidence="2" type="ORF">C1H76_1603</name>
</gene>
<proteinExistence type="predicted"/>
<dbReference type="EMBL" id="PTQR01000014">
    <property type="protein sequence ID" value="TKX26250.1"/>
    <property type="molecule type" value="Genomic_DNA"/>
</dbReference>